<gene>
    <name evidence="3" type="ORF">PS900_04190</name>
</gene>
<evidence type="ECO:0000259" key="2">
    <source>
        <dbReference type="Pfam" id="PF03372"/>
    </source>
</evidence>
<evidence type="ECO:0000313" key="3">
    <source>
        <dbReference type="EMBL" id="VVP27700.1"/>
    </source>
</evidence>
<dbReference type="GO" id="GO:0003824">
    <property type="term" value="F:catalytic activity"/>
    <property type="evidence" value="ECO:0007669"/>
    <property type="project" value="InterPro"/>
</dbReference>
<comment type="caution">
    <text evidence="3">The sequence shown here is derived from an EMBL/GenBank/DDBJ whole genome shotgun (WGS) entry which is preliminary data.</text>
</comment>
<protein>
    <recommendedName>
        <fullName evidence="2">Endonuclease/exonuclease/phosphatase domain-containing protein</fullName>
    </recommendedName>
</protein>
<dbReference type="Proteomes" id="UP000325723">
    <property type="component" value="Unassembled WGS sequence"/>
</dbReference>
<dbReference type="RefSeq" id="WP_150758822.1">
    <property type="nucleotide sequence ID" value="NZ_CABVIE010000014.1"/>
</dbReference>
<keyword evidence="1" id="KW-0812">Transmembrane</keyword>
<dbReference type="InterPro" id="IPR036691">
    <property type="entry name" value="Endo/exonu/phosph_ase_sf"/>
</dbReference>
<evidence type="ECO:0000256" key="1">
    <source>
        <dbReference type="SAM" id="Phobius"/>
    </source>
</evidence>
<keyword evidence="1" id="KW-0472">Membrane</keyword>
<feature type="transmembrane region" description="Helical" evidence="1">
    <location>
        <begin position="6"/>
        <end position="26"/>
    </location>
</feature>
<sequence>MIESTSISALLNLLLGYAAEIIFLFLAGISLAFKRLKWVLLCLAGSVFCFVFSMTGVHPVASTIKPPSHETALDLDMLSVSIRSSNPRAKELLQQIIQDDYDIIALQEVSDTELISSVLKSRPDYYGFYNKDKATAIISKFEAIEHSYTKNIQKVTLKVRGNQELTLYNLHAPKFIYNISQYNLFFHELITEVSDNAQRNIVIAGDFNSTKENYWRRLLGSSKGFTSAVHDVGKGWLATFPTQHRVYGHLGSFLSIDDIYVKGLEVTAAKVLNQHYGSDHYPVNAQIRVMTQP</sequence>
<proteinExistence type="predicted"/>
<reference evidence="3 4" key="1">
    <citation type="submission" date="2019-09" db="EMBL/GenBank/DDBJ databases">
        <authorList>
            <person name="Chandra G."/>
            <person name="Truman W A."/>
        </authorList>
    </citation>
    <scope>NUCLEOTIDE SEQUENCE [LARGE SCALE GENOMIC DNA]</scope>
    <source>
        <strain evidence="3">PS900</strain>
    </source>
</reference>
<organism evidence="3 4">
    <name type="scientific">Pseudomonas fluorescens</name>
    <dbReference type="NCBI Taxonomy" id="294"/>
    <lineage>
        <taxon>Bacteria</taxon>
        <taxon>Pseudomonadati</taxon>
        <taxon>Pseudomonadota</taxon>
        <taxon>Gammaproteobacteria</taxon>
        <taxon>Pseudomonadales</taxon>
        <taxon>Pseudomonadaceae</taxon>
        <taxon>Pseudomonas</taxon>
    </lineage>
</organism>
<dbReference type="AlphaFoldDB" id="A0A8H2RTR4"/>
<dbReference type="Pfam" id="PF03372">
    <property type="entry name" value="Exo_endo_phos"/>
    <property type="match status" value="1"/>
</dbReference>
<dbReference type="Gene3D" id="3.60.10.10">
    <property type="entry name" value="Endonuclease/exonuclease/phosphatase"/>
    <property type="match status" value="1"/>
</dbReference>
<feature type="transmembrane region" description="Helical" evidence="1">
    <location>
        <begin position="38"/>
        <end position="61"/>
    </location>
</feature>
<accession>A0A8H2RTR4</accession>
<dbReference type="SUPFAM" id="SSF56219">
    <property type="entry name" value="DNase I-like"/>
    <property type="match status" value="1"/>
</dbReference>
<feature type="domain" description="Endonuclease/exonuclease/phosphatase" evidence="2">
    <location>
        <begin position="83"/>
        <end position="280"/>
    </location>
</feature>
<dbReference type="EMBL" id="CABVIE010000014">
    <property type="protein sequence ID" value="VVP27700.1"/>
    <property type="molecule type" value="Genomic_DNA"/>
</dbReference>
<evidence type="ECO:0000313" key="4">
    <source>
        <dbReference type="Proteomes" id="UP000325723"/>
    </source>
</evidence>
<name>A0A8H2RTR4_PSEFL</name>
<keyword evidence="1" id="KW-1133">Transmembrane helix</keyword>
<dbReference type="InterPro" id="IPR005135">
    <property type="entry name" value="Endo/exonuclease/phosphatase"/>
</dbReference>